<name>F7Q0X6_9MOLU</name>
<keyword evidence="2 6" id="KW-0378">Hydrolase</keyword>
<dbReference type="PANTHER" id="PTHR47963:SF7">
    <property type="entry name" value="ATP-DEPENDENT RNA HELICASE YFML-RELATED"/>
    <property type="match status" value="1"/>
</dbReference>
<organism evidence="10 11">
    <name type="scientific">Haloplasma contractile SSD-17B</name>
    <dbReference type="NCBI Taxonomy" id="1033810"/>
    <lineage>
        <taxon>Bacteria</taxon>
        <taxon>Bacillati</taxon>
        <taxon>Mycoplasmatota</taxon>
        <taxon>Mollicutes</taxon>
        <taxon>Haloplasmatales</taxon>
        <taxon>Haloplasmataceae</taxon>
        <taxon>Haloplasma</taxon>
    </lineage>
</organism>
<dbReference type="InterPro" id="IPR011545">
    <property type="entry name" value="DEAD/DEAH_box_helicase_dom"/>
</dbReference>
<evidence type="ECO:0000259" key="7">
    <source>
        <dbReference type="PROSITE" id="PS51192"/>
    </source>
</evidence>
<proteinExistence type="inferred from homology"/>
<evidence type="ECO:0000313" key="10">
    <source>
        <dbReference type="EMBL" id="ERJ11355.1"/>
    </source>
</evidence>
<dbReference type="SMART" id="SM00487">
    <property type="entry name" value="DEXDc"/>
    <property type="match status" value="1"/>
</dbReference>
<dbReference type="GO" id="GO:0033592">
    <property type="term" value="F:RNA strand annealing activity"/>
    <property type="evidence" value="ECO:0007669"/>
    <property type="project" value="TreeGrafter"/>
</dbReference>
<keyword evidence="1 6" id="KW-0547">Nucleotide-binding</keyword>
<evidence type="ECO:0000256" key="1">
    <source>
        <dbReference type="ARBA" id="ARBA00022741"/>
    </source>
</evidence>
<dbReference type="InterPro" id="IPR001650">
    <property type="entry name" value="Helicase_C-like"/>
</dbReference>
<evidence type="ECO:0000256" key="6">
    <source>
        <dbReference type="RuleBase" id="RU000492"/>
    </source>
</evidence>
<dbReference type="PROSITE" id="PS00039">
    <property type="entry name" value="DEAD_ATP_HELICASE"/>
    <property type="match status" value="1"/>
</dbReference>
<evidence type="ECO:0000256" key="2">
    <source>
        <dbReference type="ARBA" id="ARBA00022801"/>
    </source>
</evidence>
<dbReference type="EC" id="3.6.4.13" evidence="10"/>
<dbReference type="InterPro" id="IPR014001">
    <property type="entry name" value="Helicase_ATP-bd"/>
</dbReference>
<dbReference type="Proteomes" id="UP000005707">
    <property type="component" value="Unassembled WGS sequence"/>
</dbReference>
<dbReference type="GO" id="GO:0009409">
    <property type="term" value="P:response to cold"/>
    <property type="evidence" value="ECO:0007669"/>
    <property type="project" value="TreeGrafter"/>
</dbReference>
<dbReference type="CDD" id="cd00268">
    <property type="entry name" value="DEADc"/>
    <property type="match status" value="1"/>
</dbReference>
<evidence type="ECO:0000313" key="11">
    <source>
        <dbReference type="Proteomes" id="UP000005707"/>
    </source>
</evidence>
<comment type="caution">
    <text evidence="10">The sequence shown here is derived from an EMBL/GenBank/DDBJ whole genome shotgun (WGS) entry which is preliminary data.</text>
</comment>
<comment type="similarity">
    <text evidence="6">Belongs to the DEAD box helicase family.</text>
</comment>
<accession>F7Q0X6</accession>
<dbReference type="Gene3D" id="3.40.50.300">
    <property type="entry name" value="P-loop containing nucleotide triphosphate hydrolases"/>
    <property type="match status" value="2"/>
</dbReference>
<dbReference type="FunCoup" id="F7Q0X6">
    <property type="interactions" value="18"/>
</dbReference>
<gene>
    <name evidence="10" type="primary">rhlE</name>
    <name evidence="10" type="ORF">HLPCO_002657</name>
</gene>
<keyword evidence="4 6" id="KW-0067">ATP-binding</keyword>
<dbReference type="GO" id="GO:0005524">
    <property type="term" value="F:ATP binding"/>
    <property type="evidence" value="ECO:0007669"/>
    <property type="project" value="UniProtKB-KW"/>
</dbReference>
<dbReference type="AlphaFoldDB" id="F7Q0X6"/>
<evidence type="ECO:0000256" key="4">
    <source>
        <dbReference type="ARBA" id="ARBA00022840"/>
    </source>
</evidence>
<dbReference type="PANTHER" id="PTHR47963">
    <property type="entry name" value="DEAD-BOX ATP-DEPENDENT RNA HELICASE 47, MITOCHONDRIAL"/>
    <property type="match status" value="1"/>
</dbReference>
<dbReference type="OrthoDB" id="9805696at2"/>
<evidence type="ECO:0000256" key="5">
    <source>
        <dbReference type="PROSITE-ProRule" id="PRU00552"/>
    </source>
</evidence>
<feature type="domain" description="Helicase ATP-binding" evidence="7">
    <location>
        <begin position="34"/>
        <end position="207"/>
    </location>
</feature>
<evidence type="ECO:0000259" key="9">
    <source>
        <dbReference type="PROSITE" id="PS51195"/>
    </source>
</evidence>
<feature type="domain" description="Helicase C-terminal" evidence="8">
    <location>
        <begin position="234"/>
        <end position="378"/>
    </location>
</feature>
<dbReference type="CDD" id="cd18787">
    <property type="entry name" value="SF2_C_DEAD"/>
    <property type="match status" value="1"/>
</dbReference>
<keyword evidence="3 6" id="KW-0347">Helicase</keyword>
<dbReference type="SUPFAM" id="SSF52540">
    <property type="entry name" value="P-loop containing nucleoside triphosphate hydrolases"/>
    <property type="match status" value="1"/>
</dbReference>
<dbReference type="GO" id="GO:0005829">
    <property type="term" value="C:cytosol"/>
    <property type="evidence" value="ECO:0007669"/>
    <property type="project" value="TreeGrafter"/>
</dbReference>
<dbReference type="InParanoid" id="F7Q0X6"/>
<dbReference type="GO" id="GO:0016787">
    <property type="term" value="F:hydrolase activity"/>
    <property type="evidence" value="ECO:0007669"/>
    <property type="project" value="UniProtKB-KW"/>
</dbReference>
<dbReference type="eggNOG" id="COG0513">
    <property type="taxonomic scope" value="Bacteria"/>
</dbReference>
<evidence type="ECO:0000256" key="3">
    <source>
        <dbReference type="ARBA" id="ARBA00022806"/>
    </source>
</evidence>
<dbReference type="PROSITE" id="PS51195">
    <property type="entry name" value="Q_MOTIF"/>
    <property type="match status" value="1"/>
</dbReference>
<feature type="domain" description="DEAD-box RNA helicase Q" evidence="9">
    <location>
        <begin position="3"/>
        <end position="31"/>
    </location>
</feature>
<dbReference type="GO" id="GO:0005840">
    <property type="term" value="C:ribosome"/>
    <property type="evidence" value="ECO:0007669"/>
    <property type="project" value="TreeGrafter"/>
</dbReference>
<dbReference type="InterPro" id="IPR050547">
    <property type="entry name" value="DEAD_box_RNA_helicases"/>
</dbReference>
<dbReference type="InterPro" id="IPR044742">
    <property type="entry name" value="DEAD/DEAH_RhlB"/>
</dbReference>
<protein>
    <submittedName>
        <fullName evidence="10">ATP-dependent RNA helicase DEAD-DEAH box family protein</fullName>
        <ecNumber evidence="10">3.6.4.13</ecNumber>
    </submittedName>
</protein>
<dbReference type="InterPro" id="IPR014014">
    <property type="entry name" value="RNA_helicase_DEAD_Q_motif"/>
</dbReference>
<dbReference type="RefSeq" id="WP_008827257.1">
    <property type="nucleotide sequence ID" value="NZ_AFNU02000012.1"/>
</dbReference>
<reference evidence="10 11" key="2">
    <citation type="journal article" date="2013" name="PLoS ONE">
        <title>INDIGO - INtegrated Data Warehouse of MIcrobial GenOmes with Examples from the Red Sea Extremophiles.</title>
        <authorList>
            <person name="Alam I."/>
            <person name="Antunes A."/>
            <person name="Kamau A.A."/>
            <person name="Ba Alawi W."/>
            <person name="Kalkatawi M."/>
            <person name="Stingl U."/>
            <person name="Bajic V.B."/>
        </authorList>
    </citation>
    <scope>NUCLEOTIDE SEQUENCE [LARGE SCALE GENOMIC DNA]</scope>
    <source>
        <strain evidence="10 11">SSD-17B</strain>
    </source>
</reference>
<dbReference type="GO" id="GO:0003724">
    <property type="term" value="F:RNA helicase activity"/>
    <property type="evidence" value="ECO:0007669"/>
    <property type="project" value="UniProtKB-EC"/>
</dbReference>
<reference evidence="10 11" key="1">
    <citation type="journal article" date="2011" name="J. Bacteriol.">
        <title>Genome sequence of Haloplasma contractile, an unusual contractile bacterium from a deep-sea anoxic brine lake.</title>
        <authorList>
            <person name="Antunes A."/>
            <person name="Alam I."/>
            <person name="El Dorry H."/>
            <person name="Siam R."/>
            <person name="Robertson A."/>
            <person name="Bajic V.B."/>
            <person name="Stingl U."/>
        </authorList>
    </citation>
    <scope>NUCLEOTIDE SEQUENCE [LARGE SCALE GENOMIC DNA]</scope>
    <source>
        <strain evidence="10 11">SSD-17B</strain>
    </source>
</reference>
<dbReference type="InterPro" id="IPR000629">
    <property type="entry name" value="RNA-helicase_DEAD-box_CS"/>
</dbReference>
<dbReference type="Pfam" id="PF00270">
    <property type="entry name" value="DEAD"/>
    <property type="match status" value="1"/>
</dbReference>
<dbReference type="STRING" id="1033810.HLPCO_002657"/>
<dbReference type="EMBL" id="AFNU02000012">
    <property type="protein sequence ID" value="ERJ11355.1"/>
    <property type="molecule type" value="Genomic_DNA"/>
</dbReference>
<dbReference type="InterPro" id="IPR027417">
    <property type="entry name" value="P-loop_NTPase"/>
</dbReference>
<dbReference type="Pfam" id="PF00271">
    <property type="entry name" value="Helicase_C"/>
    <property type="match status" value="1"/>
</dbReference>
<dbReference type="SMART" id="SM00490">
    <property type="entry name" value="HELICc"/>
    <property type="match status" value="1"/>
</dbReference>
<dbReference type="PROSITE" id="PS51194">
    <property type="entry name" value="HELICASE_CTER"/>
    <property type="match status" value="1"/>
</dbReference>
<feature type="short sequence motif" description="Q motif" evidence="5">
    <location>
        <begin position="3"/>
        <end position="31"/>
    </location>
</feature>
<dbReference type="PROSITE" id="PS51192">
    <property type="entry name" value="HELICASE_ATP_BIND_1"/>
    <property type="match status" value="1"/>
</dbReference>
<evidence type="ECO:0000259" key="8">
    <source>
        <dbReference type="PROSITE" id="PS51194"/>
    </source>
</evidence>
<keyword evidence="11" id="KW-1185">Reference proteome</keyword>
<sequence>MENTFNNLKINPALVKGLEKQNIQIPTEIQDKVIPVALENKDLIGRSQTGSGKTLAYLLPIYEKVDAGKRENQAIILTPTAELAVQVENQIKLLSKNSEIPVSSSTIIGKVKIKRQIETLKKEKPNIIVGTTGRIFELIKAKKIKAHTVKTIVIDEADRMVDKNNLNDVKNIIKTTQKDRQLMMFSASITERTKEIGNDLMKEPVIIEAKQQRVSSTINHLYITCPQQRDKNETLRKLITALQPERAIVFLNKSELIEATTNKLQHHDIEAFNISGSATKEERQLALQHFRNGKINILVSSDLSARGLDIEGLTHIINLDLPQDPNVYLHRVGRTGRKGQEGTAISIIAEHERNWLQNYEQKLKIDINEKVLYRAELQDPETK</sequence>